<evidence type="ECO:0000313" key="3">
    <source>
        <dbReference type="Proteomes" id="UP000659496"/>
    </source>
</evidence>
<reference evidence="2 3" key="1">
    <citation type="submission" date="2020-08" db="EMBL/GenBank/DDBJ databases">
        <title>A Genomic Blueprint of the Chicken Gut Microbiome.</title>
        <authorList>
            <person name="Gilroy R."/>
            <person name="Ravi A."/>
            <person name="Getino M."/>
            <person name="Pursley I."/>
            <person name="Horton D.L."/>
            <person name="Alikhan N.-F."/>
            <person name="Baker D."/>
            <person name="Gharbi K."/>
            <person name="Hall N."/>
            <person name="Watson M."/>
            <person name="Adriaenssens E.M."/>
            <person name="Foster-Nyarko E."/>
            <person name="Jarju S."/>
            <person name="Secka A."/>
            <person name="Antonio M."/>
            <person name="Oren A."/>
            <person name="Chaudhuri R."/>
            <person name="La Ragione R.M."/>
            <person name="Hildebrand F."/>
            <person name="Pallen M.J."/>
        </authorList>
    </citation>
    <scope>NUCLEOTIDE SEQUENCE [LARGE SCALE GENOMIC DNA]</scope>
    <source>
        <strain evidence="2 3">Sa3CUA8</strain>
    </source>
</reference>
<protein>
    <submittedName>
        <fullName evidence="2">GAF domain-containing protein</fullName>
    </submittedName>
</protein>
<gene>
    <name evidence="2" type="ORF">H9659_10295</name>
</gene>
<dbReference type="SUPFAM" id="SSF55781">
    <property type="entry name" value="GAF domain-like"/>
    <property type="match status" value="1"/>
</dbReference>
<proteinExistence type="predicted"/>
<dbReference type="Gene3D" id="3.30.450.40">
    <property type="match status" value="1"/>
</dbReference>
<feature type="domain" description="GAF" evidence="1">
    <location>
        <begin position="14"/>
        <end position="140"/>
    </location>
</feature>
<sequence>MESQAAFNYQQQVEEIRLAMGCDFVALALVQSEERHFQIRWEFASGNLSQRFRRIVLHSGKGVAGIVFKTGKPIFVPDAHQYYKKEDMYNYPILIAEELESFAAIPLFKYNRVKGILLAGCRKQKCMSIEKFELLQSLVTPTFGPYYSEEVTGI</sequence>
<comment type="caution">
    <text evidence="2">The sequence shown here is derived from an EMBL/GenBank/DDBJ whole genome shotgun (WGS) entry which is preliminary data.</text>
</comment>
<dbReference type="Proteomes" id="UP000659496">
    <property type="component" value="Unassembled WGS sequence"/>
</dbReference>
<dbReference type="EMBL" id="JACSQY010000007">
    <property type="protein sequence ID" value="MBD7908719.1"/>
    <property type="molecule type" value="Genomic_DNA"/>
</dbReference>
<evidence type="ECO:0000313" key="2">
    <source>
        <dbReference type="EMBL" id="MBD7908719.1"/>
    </source>
</evidence>
<evidence type="ECO:0000259" key="1">
    <source>
        <dbReference type="Pfam" id="PF13185"/>
    </source>
</evidence>
<dbReference type="Pfam" id="PF13185">
    <property type="entry name" value="GAF_2"/>
    <property type="match status" value="1"/>
</dbReference>
<accession>A0ABR8PKM0</accession>
<dbReference type="InterPro" id="IPR029016">
    <property type="entry name" value="GAF-like_dom_sf"/>
</dbReference>
<keyword evidence="3" id="KW-1185">Reference proteome</keyword>
<dbReference type="InterPro" id="IPR003018">
    <property type="entry name" value="GAF"/>
</dbReference>
<organism evidence="2 3">
    <name type="scientific">Sporosarcina gallistercoris</name>
    <dbReference type="NCBI Taxonomy" id="2762245"/>
    <lineage>
        <taxon>Bacteria</taxon>
        <taxon>Bacillati</taxon>
        <taxon>Bacillota</taxon>
        <taxon>Bacilli</taxon>
        <taxon>Bacillales</taxon>
        <taxon>Caryophanaceae</taxon>
        <taxon>Sporosarcina</taxon>
    </lineage>
</organism>
<dbReference type="RefSeq" id="WP_191690151.1">
    <property type="nucleotide sequence ID" value="NZ_JACSQY010000007.1"/>
</dbReference>
<name>A0ABR8PKM0_9BACL</name>